<keyword evidence="1" id="KW-0812">Transmembrane</keyword>
<dbReference type="EMBL" id="BAEQ01000013">
    <property type="protein sequence ID" value="GAC27473.1"/>
    <property type="molecule type" value="Genomic_DNA"/>
</dbReference>
<accession>K6ZEW9</accession>
<sequence>MNETTANPNSIDPFLYYILFDLAVISFIVVVYVFIKVIFKVLSKNQKSYSQYHS</sequence>
<reference evidence="3" key="1">
    <citation type="journal article" date="2014" name="Environ. Microbiol.">
        <title>Comparative genomics of the marine bacterial genus Glaciecola reveals the high degree of genomic diversity and genomic characteristic for cold adaptation.</title>
        <authorList>
            <person name="Qin Q.L."/>
            <person name="Xie B.B."/>
            <person name="Yu Y."/>
            <person name="Shu Y.L."/>
            <person name="Rong J.C."/>
            <person name="Zhang Y.J."/>
            <person name="Zhao D.L."/>
            <person name="Chen X.L."/>
            <person name="Zhang X.Y."/>
            <person name="Chen B."/>
            <person name="Zhou B.C."/>
            <person name="Zhang Y.Z."/>
        </authorList>
    </citation>
    <scope>NUCLEOTIDE SEQUENCE [LARGE SCALE GENOMIC DNA]</scope>
    <source>
        <strain evidence="3">ACAM 615</strain>
    </source>
</reference>
<feature type="transmembrane region" description="Helical" evidence="1">
    <location>
        <begin position="14"/>
        <end position="39"/>
    </location>
</feature>
<dbReference type="STRING" id="1121922.GCA_000428905_02370"/>
<dbReference type="Proteomes" id="UP000006251">
    <property type="component" value="Unassembled WGS sequence"/>
</dbReference>
<organism evidence="2 3">
    <name type="scientific">Brumicola pallidula DSM 14239 = ACAM 615</name>
    <dbReference type="NCBI Taxonomy" id="1121922"/>
    <lineage>
        <taxon>Bacteria</taxon>
        <taxon>Pseudomonadati</taxon>
        <taxon>Pseudomonadota</taxon>
        <taxon>Gammaproteobacteria</taxon>
        <taxon>Alteromonadales</taxon>
        <taxon>Alteromonadaceae</taxon>
        <taxon>Brumicola</taxon>
    </lineage>
</organism>
<evidence type="ECO:0000313" key="3">
    <source>
        <dbReference type="Proteomes" id="UP000006251"/>
    </source>
</evidence>
<proteinExistence type="predicted"/>
<comment type="caution">
    <text evidence="2">The sequence shown here is derived from an EMBL/GenBank/DDBJ whole genome shotgun (WGS) entry which is preliminary data.</text>
</comment>
<evidence type="ECO:0000256" key="1">
    <source>
        <dbReference type="SAM" id="Phobius"/>
    </source>
</evidence>
<keyword evidence="1" id="KW-1133">Transmembrane helix</keyword>
<protein>
    <submittedName>
        <fullName evidence="2">Uncharacterized protein</fullName>
    </submittedName>
</protein>
<keyword evidence="3" id="KW-1185">Reference proteome</keyword>
<keyword evidence="1" id="KW-0472">Membrane</keyword>
<gene>
    <name evidence="2" type="ORF">GPAL_0593</name>
</gene>
<dbReference type="AlphaFoldDB" id="K6ZEW9"/>
<name>K6ZEW9_9ALTE</name>
<evidence type="ECO:0000313" key="2">
    <source>
        <dbReference type="EMBL" id="GAC27473.1"/>
    </source>
</evidence>